<evidence type="ECO:0000256" key="3">
    <source>
        <dbReference type="ARBA" id="ARBA00022737"/>
    </source>
</evidence>
<dbReference type="GO" id="GO:0006952">
    <property type="term" value="P:defense response"/>
    <property type="evidence" value="ECO:0007669"/>
    <property type="project" value="UniProtKB-KW"/>
</dbReference>
<organism evidence="7 8">
    <name type="scientific">Triticum turgidum subsp. durum</name>
    <name type="common">Durum wheat</name>
    <name type="synonym">Triticum durum</name>
    <dbReference type="NCBI Taxonomy" id="4567"/>
    <lineage>
        <taxon>Eukaryota</taxon>
        <taxon>Viridiplantae</taxon>
        <taxon>Streptophyta</taxon>
        <taxon>Embryophyta</taxon>
        <taxon>Tracheophyta</taxon>
        <taxon>Spermatophyta</taxon>
        <taxon>Magnoliopsida</taxon>
        <taxon>Liliopsida</taxon>
        <taxon>Poales</taxon>
        <taxon>Poaceae</taxon>
        <taxon>BOP clade</taxon>
        <taxon>Pooideae</taxon>
        <taxon>Triticodae</taxon>
        <taxon>Triticeae</taxon>
        <taxon>Triticinae</taxon>
        <taxon>Triticum</taxon>
    </lineage>
</organism>
<dbReference type="InterPro" id="IPR041118">
    <property type="entry name" value="Rx_N"/>
</dbReference>
<protein>
    <recommendedName>
        <fullName evidence="6">Disease resistance N-terminal domain-containing protein</fullName>
    </recommendedName>
</protein>
<dbReference type="Pfam" id="PF18052">
    <property type="entry name" value="Rx_N"/>
    <property type="match status" value="1"/>
</dbReference>
<dbReference type="Gramene" id="TRITD6Av1G225130.1">
    <property type="protein sequence ID" value="TRITD6Av1G225130.1"/>
    <property type="gene ID" value="TRITD6Av1G225130"/>
</dbReference>
<name>A0A9R1B5A6_TRITD</name>
<sequence length="144" mass="16391">MEAALVSAATGALKPIIRKLATLLGDEYKRVKGVRKEIKSLTHELSAMDAFLMKMSAEEDPDMQDKVWMNEVRELSYDIDDFIDDFMQGADQKDAKPDGFIEKIKSSLGKLGKMKTHHRIGKEIQGLKKQIIEVGQRNARYNHR</sequence>
<evidence type="ECO:0000259" key="6">
    <source>
        <dbReference type="Pfam" id="PF18052"/>
    </source>
</evidence>
<keyword evidence="8" id="KW-1185">Reference proteome</keyword>
<evidence type="ECO:0000313" key="8">
    <source>
        <dbReference type="Proteomes" id="UP000324705"/>
    </source>
</evidence>
<evidence type="ECO:0000256" key="5">
    <source>
        <dbReference type="ARBA" id="ARBA00022821"/>
    </source>
</evidence>
<dbReference type="AlphaFoldDB" id="A0A9R1B5A6"/>
<keyword evidence="4" id="KW-0547">Nucleotide-binding</keyword>
<dbReference type="InterPro" id="IPR038005">
    <property type="entry name" value="RX-like_CC"/>
</dbReference>
<dbReference type="EMBL" id="LT934121">
    <property type="protein sequence ID" value="VAI52050.1"/>
    <property type="molecule type" value="Genomic_DNA"/>
</dbReference>
<evidence type="ECO:0000256" key="4">
    <source>
        <dbReference type="ARBA" id="ARBA00022741"/>
    </source>
</evidence>
<proteinExistence type="inferred from homology"/>
<dbReference type="Proteomes" id="UP000324705">
    <property type="component" value="Chromosome 6A"/>
</dbReference>
<evidence type="ECO:0000256" key="2">
    <source>
        <dbReference type="ARBA" id="ARBA00022614"/>
    </source>
</evidence>
<feature type="domain" description="Disease resistance N-terminal" evidence="6">
    <location>
        <begin position="12"/>
        <end position="97"/>
    </location>
</feature>
<keyword evidence="5" id="KW-0611">Plant defense</keyword>
<evidence type="ECO:0000313" key="7">
    <source>
        <dbReference type="EMBL" id="VAI52050.1"/>
    </source>
</evidence>
<reference evidence="7 8" key="1">
    <citation type="submission" date="2017-09" db="EMBL/GenBank/DDBJ databases">
        <authorList>
            <consortium name="International Durum Wheat Genome Sequencing Consortium (IDWGSC)"/>
            <person name="Milanesi L."/>
        </authorList>
    </citation>
    <scope>NUCLEOTIDE SEQUENCE [LARGE SCALE GENOMIC DNA]</scope>
    <source>
        <strain evidence="8">cv. Svevo</strain>
    </source>
</reference>
<comment type="similarity">
    <text evidence="1">Belongs to the disease resistance NB-LRR family.</text>
</comment>
<dbReference type="PANTHER" id="PTHR19338:SF42">
    <property type="entry name" value="RX N-TERMINAL DOMAIN-CONTAINING PROTEIN"/>
    <property type="match status" value="1"/>
</dbReference>
<evidence type="ECO:0000256" key="1">
    <source>
        <dbReference type="ARBA" id="ARBA00008894"/>
    </source>
</evidence>
<gene>
    <name evidence="7" type="ORF">TRITD_6Av1G225130</name>
</gene>
<dbReference type="Gene3D" id="1.20.5.4130">
    <property type="match status" value="1"/>
</dbReference>
<accession>A0A9R1B5A6</accession>
<keyword evidence="2" id="KW-0433">Leucine-rich repeat</keyword>
<keyword evidence="3" id="KW-0677">Repeat</keyword>
<dbReference type="GO" id="GO:0000166">
    <property type="term" value="F:nucleotide binding"/>
    <property type="evidence" value="ECO:0007669"/>
    <property type="project" value="UniProtKB-KW"/>
</dbReference>
<dbReference type="PANTHER" id="PTHR19338">
    <property type="entry name" value="TRANSLOCASE OF INNER MITOCHONDRIAL MEMBRANE 13 HOMOLOG"/>
    <property type="match status" value="1"/>
</dbReference>
<dbReference type="CDD" id="cd14798">
    <property type="entry name" value="RX-CC_like"/>
    <property type="match status" value="1"/>
</dbReference>